<name>A0A163X8Q2_9FLAO</name>
<dbReference type="EMBL" id="LQNU01000070">
    <property type="protein sequence ID" value="KZE77496.1"/>
    <property type="molecule type" value="Genomic_DNA"/>
</dbReference>
<dbReference type="AlphaFoldDB" id="A0A163X8Q2"/>
<dbReference type="RefSeq" id="WP_052243507.1">
    <property type="nucleotide sequence ID" value="NZ_JWJO01000012.1"/>
</dbReference>
<organism evidence="1 2">
    <name type="scientific">Myroides marinus</name>
    <dbReference type="NCBI Taxonomy" id="703342"/>
    <lineage>
        <taxon>Bacteria</taxon>
        <taxon>Pseudomonadati</taxon>
        <taxon>Bacteroidota</taxon>
        <taxon>Flavobacteriia</taxon>
        <taxon>Flavobacteriales</taxon>
        <taxon>Flavobacteriaceae</taxon>
        <taxon>Myroides</taxon>
    </lineage>
</organism>
<protein>
    <submittedName>
        <fullName evidence="1">Uncharacterized protein</fullName>
    </submittedName>
</protein>
<evidence type="ECO:0000313" key="2">
    <source>
        <dbReference type="Proteomes" id="UP000076630"/>
    </source>
</evidence>
<gene>
    <name evidence="1" type="ORF">AV926_14065</name>
</gene>
<evidence type="ECO:0000313" key="1">
    <source>
        <dbReference type="EMBL" id="KZE77496.1"/>
    </source>
</evidence>
<reference evidence="1 2" key="1">
    <citation type="submission" date="2016-01" db="EMBL/GenBank/DDBJ databases">
        <title>Whole genome sequencing of Myroides marinus L41.</title>
        <authorList>
            <person name="Hong K.W."/>
        </authorList>
    </citation>
    <scope>NUCLEOTIDE SEQUENCE [LARGE SCALE GENOMIC DNA]</scope>
    <source>
        <strain evidence="1 2">L41</strain>
    </source>
</reference>
<accession>A0A163X8Q2</accession>
<keyword evidence="2" id="KW-1185">Reference proteome</keyword>
<comment type="caution">
    <text evidence="1">The sequence shown here is derived from an EMBL/GenBank/DDBJ whole genome shotgun (WGS) entry which is preliminary data.</text>
</comment>
<proteinExistence type="predicted"/>
<sequence>MAAAITSAAIGVAAAGYSIYQGESQKKKAKAELNSYERQELINAAEQIEISTRGTDLMREESQRTVANMIDALQGGGGRMLAANLGQLQAGINQTNRQIQKDLDDQVMRREYAIADENARLRGIREERDMQNIGALQSQYTAGDQNMWNGINGAIAATGSLGRAIGDTPKKSNTSVKKEVVTPYSADIKNISTTDIQNSINSNPVNAYNAYQPFGIGSNIPGFSLPAVDNLFTEKSMYKGNNIV</sequence>
<dbReference type="Proteomes" id="UP000076630">
    <property type="component" value="Unassembled WGS sequence"/>
</dbReference>